<dbReference type="KEGG" id="agv:OJF2_68530"/>
<dbReference type="InterPro" id="IPR011990">
    <property type="entry name" value="TPR-like_helical_dom_sf"/>
</dbReference>
<dbReference type="AlphaFoldDB" id="A0A5B9WDV7"/>
<dbReference type="OrthoDB" id="281483at2"/>
<evidence type="ECO:0000256" key="1">
    <source>
        <dbReference type="PROSITE-ProRule" id="PRU00339"/>
    </source>
</evidence>
<feature type="repeat" description="TPR" evidence="1">
    <location>
        <begin position="38"/>
        <end position="71"/>
    </location>
</feature>
<gene>
    <name evidence="2" type="ORF">OJF2_68530</name>
</gene>
<reference evidence="2 3" key="1">
    <citation type="submission" date="2019-08" db="EMBL/GenBank/DDBJ databases">
        <title>Deep-cultivation of Planctomycetes and their phenomic and genomic characterization uncovers novel biology.</title>
        <authorList>
            <person name="Wiegand S."/>
            <person name="Jogler M."/>
            <person name="Boedeker C."/>
            <person name="Pinto D."/>
            <person name="Vollmers J."/>
            <person name="Rivas-Marin E."/>
            <person name="Kohn T."/>
            <person name="Peeters S.H."/>
            <person name="Heuer A."/>
            <person name="Rast P."/>
            <person name="Oberbeckmann S."/>
            <person name="Bunk B."/>
            <person name="Jeske O."/>
            <person name="Meyerdierks A."/>
            <person name="Storesund J.E."/>
            <person name="Kallscheuer N."/>
            <person name="Luecker S."/>
            <person name="Lage O.M."/>
            <person name="Pohl T."/>
            <person name="Merkel B.J."/>
            <person name="Hornburger P."/>
            <person name="Mueller R.-W."/>
            <person name="Bruemmer F."/>
            <person name="Labrenz M."/>
            <person name="Spormann A.M."/>
            <person name="Op den Camp H."/>
            <person name="Overmann J."/>
            <person name="Amann R."/>
            <person name="Jetten M.S.M."/>
            <person name="Mascher T."/>
            <person name="Medema M.H."/>
            <person name="Devos D.P."/>
            <person name="Kaster A.-K."/>
            <person name="Ovreas L."/>
            <person name="Rohde M."/>
            <person name="Galperin M.Y."/>
            <person name="Jogler C."/>
        </authorList>
    </citation>
    <scope>NUCLEOTIDE SEQUENCE [LARGE SCALE GENOMIC DNA]</scope>
    <source>
        <strain evidence="2 3">OJF2</strain>
    </source>
</reference>
<evidence type="ECO:0000313" key="2">
    <source>
        <dbReference type="EMBL" id="QEH38255.1"/>
    </source>
</evidence>
<dbReference type="InterPro" id="IPR019734">
    <property type="entry name" value="TPR_rpt"/>
</dbReference>
<dbReference type="Gene3D" id="1.25.40.10">
    <property type="entry name" value="Tetratricopeptide repeat domain"/>
    <property type="match status" value="1"/>
</dbReference>
<organism evidence="2 3">
    <name type="scientific">Aquisphaera giovannonii</name>
    <dbReference type="NCBI Taxonomy" id="406548"/>
    <lineage>
        <taxon>Bacteria</taxon>
        <taxon>Pseudomonadati</taxon>
        <taxon>Planctomycetota</taxon>
        <taxon>Planctomycetia</taxon>
        <taxon>Isosphaerales</taxon>
        <taxon>Isosphaeraceae</taxon>
        <taxon>Aquisphaera</taxon>
    </lineage>
</organism>
<dbReference type="Pfam" id="PF14559">
    <property type="entry name" value="TPR_19"/>
    <property type="match status" value="1"/>
</dbReference>
<proteinExistence type="predicted"/>
<accession>A0A5B9WDV7</accession>
<keyword evidence="3" id="KW-1185">Reference proteome</keyword>
<dbReference type="RefSeq" id="WP_148597716.1">
    <property type="nucleotide sequence ID" value="NZ_CP042997.1"/>
</dbReference>
<protein>
    <submittedName>
        <fullName evidence="2">Tetratricopeptide repeat protein</fullName>
    </submittedName>
</protein>
<dbReference type="PROSITE" id="PS50005">
    <property type="entry name" value="TPR"/>
    <property type="match status" value="1"/>
</dbReference>
<dbReference type="EMBL" id="CP042997">
    <property type="protein sequence ID" value="QEH38255.1"/>
    <property type="molecule type" value="Genomic_DNA"/>
</dbReference>
<dbReference type="SUPFAM" id="SSF48452">
    <property type="entry name" value="TPR-like"/>
    <property type="match status" value="1"/>
</dbReference>
<dbReference type="Proteomes" id="UP000324233">
    <property type="component" value="Chromosome"/>
</dbReference>
<name>A0A5B9WDV7_9BACT</name>
<keyword evidence="1" id="KW-0802">TPR repeat</keyword>
<sequence length="106" mass="11642">MPTPDELYDLASDLRDKGDKAAAIAKLEEAVAIDPNFTIGHGMLSKLYADMAEADKAIAHAQRVVELEPDDTFSYTALSVIYVRCGRIAEAEHAKAMAWEKQNGFQ</sequence>
<dbReference type="SMART" id="SM00028">
    <property type="entry name" value="TPR"/>
    <property type="match status" value="2"/>
</dbReference>
<evidence type="ECO:0000313" key="3">
    <source>
        <dbReference type="Proteomes" id="UP000324233"/>
    </source>
</evidence>